<sequence length="255" mass="27497">MKTRNRTFIAAAIAVLAGTIGIATPAHADETEAFAEVSSVTVNADGTVTKRIFTPAPDVTPTELARMLTESGVPNVVVHTEGDISAQAAACSLGTARTWPTSTTCFWRWAYKGQPRPILHFLDRTSAAWPVGRAATEWNTVSGIDSIRRTPSAGCLSSAHCIDMVSANYGNTGWVGETWVRWNAAETYATSAAIYLNDYHANTETEKWTAACHEMGHALGLDHNTSTGSCMYGKLVAGMSKYPNANDKALLERYY</sequence>
<evidence type="ECO:0000256" key="3">
    <source>
        <dbReference type="ARBA" id="ARBA00022801"/>
    </source>
</evidence>
<evidence type="ECO:0000256" key="1">
    <source>
        <dbReference type="ARBA" id="ARBA00022670"/>
    </source>
</evidence>
<evidence type="ECO:0000313" key="7">
    <source>
        <dbReference type="EMBL" id="GLI01212.1"/>
    </source>
</evidence>
<feature type="chain" id="PRO_5045513145" description="Peptidase M10 metallopeptidase domain-containing protein" evidence="5">
    <location>
        <begin position="29"/>
        <end position="255"/>
    </location>
</feature>
<gene>
    <name evidence="7" type="ORF">Pa4123_64880</name>
</gene>
<evidence type="ECO:0000256" key="5">
    <source>
        <dbReference type="SAM" id="SignalP"/>
    </source>
</evidence>
<dbReference type="RefSeq" id="WP_407676888.1">
    <property type="nucleotide sequence ID" value="NZ_BSDI01000041.1"/>
</dbReference>
<name>A0ABQ5R5P9_9ACTN</name>
<feature type="signal peptide" evidence="5">
    <location>
        <begin position="1"/>
        <end position="28"/>
    </location>
</feature>
<protein>
    <recommendedName>
        <fullName evidence="6">Peptidase M10 metallopeptidase domain-containing protein</fullName>
    </recommendedName>
</protein>
<dbReference type="SUPFAM" id="SSF55486">
    <property type="entry name" value="Metalloproteases ('zincins'), catalytic domain"/>
    <property type="match status" value="1"/>
</dbReference>
<organism evidence="7 8">
    <name type="scientific">Phytohabitans aurantiacus</name>
    <dbReference type="NCBI Taxonomy" id="3016789"/>
    <lineage>
        <taxon>Bacteria</taxon>
        <taxon>Bacillati</taxon>
        <taxon>Actinomycetota</taxon>
        <taxon>Actinomycetes</taxon>
        <taxon>Micromonosporales</taxon>
        <taxon>Micromonosporaceae</taxon>
    </lineage>
</organism>
<dbReference type="InterPro" id="IPR001818">
    <property type="entry name" value="Pept_M10_metallopeptidase"/>
</dbReference>
<feature type="domain" description="Peptidase M10 metallopeptidase" evidence="6">
    <location>
        <begin position="183"/>
        <end position="236"/>
    </location>
</feature>
<dbReference type="Gene3D" id="3.40.390.10">
    <property type="entry name" value="Collagenase (Catalytic Domain)"/>
    <property type="match status" value="1"/>
</dbReference>
<keyword evidence="4" id="KW-0862">Zinc</keyword>
<dbReference type="Proteomes" id="UP001144280">
    <property type="component" value="Unassembled WGS sequence"/>
</dbReference>
<reference evidence="7" key="1">
    <citation type="submission" date="2022-12" db="EMBL/GenBank/DDBJ databases">
        <title>New Phytohabitans aurantiacus sp. RD004123 nov., an actinomycete isolated from soil.</title>
        <authorList>
            <person name="Triningsih D.W."/>
            <person name="Harunari E."/>
            <person name="Igarashi Y."/>
        </authorList>
    </citation>
    <scope>NUCLEOTIDE SEQUENCE</scope>
    <source>
        <strain evidence="7">RD004123</strain>
    </source>
</reference>
<evidence type="ECO:0000259" key="6">
    <source>
        <dbReference type="Pfam" id="PF00413"/>
    </source>
</evidence>
<keyword evidence="1" id="KW-0645">Protease</keyword>
<keyword evidence="2" id="KW-0479">Metal-binding</keyword>
<keyword evidence="3" id="KW-0378">Hydrolase</keyword>
<proteinExistence type="predicted"/>
<dbReference type="EMBL" id="BSDI01000041">
    <property type="protein sequence ID" value="GLI01212.1"/>
    <property type="molecule type" value="Genomic_DNA"/>
</dbReference>
<accession>A0ABQ5R5P9</accession>
<keyword evidence="8" id="KW-1185">Reference proteome</keyword>
<evidence type="ECO:0000313" key="8">
    <source>
        <dbReference type="Proteomes" id="UP001144280"/>
    </source>
</evidence>
<evidence type="ECO:0000256" key="4">
    <source>
        <dbReference type="ARBA" id="ARBA00022833"/>
    </source>
</evidence>
<dbReference type="InterPro" id="IPR024079">
    <property type="entry name" value="MetalloPept_cat_dom_sf"/>
</dbReference>
<keyword evidence="5" id="KW-0732">Signal</keyword>
<comment type="caution">
    <text evidence="7">The sequence shown here is derived from an EMBL/GenBank/DDBJ whole genome shotgun (WGS) entry which is preliminary data.</text>
</comment>
<dbReference type="Pfam" id="PF00413">
    <property type="entry name" value="Peptidase_M10"/>
    <property type="match status" value="1"/>
</dbReference>
<evidence type="ECO:0000256" key="2">
    <source>
        <dbReference type="ARBA" id="ARBA00022723"/>
    </source>
</evidence>